<name>A0A8S5TW31_9CAUD</name>
<organism evidence="1">
    <name type="scientific">Myoviridae sp. ctpvf97</name>
    <dbReference type="NCBI Taxonomy" id="2825176"/>
    <lineage>
        <taxon>Viruses</taxon>
        <taxon>Duplodnaviria</taxon>
        <taxon>Heunggongvirae</taxon>
        <taxon>Uroviricota</taxon>
        <taxon>Caudoviricetes</taxon>
    </lineage>
</organism>
<evidence type="ECO:0000313" key="1">
    <source>
        <dbReference type="EMBL" id="DAF86409.1"/>
    </source>
</evidence>
<dbReference type="SUPFAM" id="SSF144206">
    <property type="entry name" value="NOB1 zinc finger-like"/>
    <property type="match status" value="1"/>
</dbReference>
<dbReference type="InterPro" id="IPR036283">
    <property type="entry name" value="NOB1_Zf-like_sf"/>
</dbReference>
<dbReference type="EMBL" id="BK015944">
    <property type="protein sequence ID" value="DAF86409.1"/>
    <property type="molecule type" value="Genomic_DNA"/>
</dbReference>
<sequence length="93" mass="10442">MAEYIKREVAFEAITNLAGKAPTRSAYETVWKLARALKKIPVADVAPVVHGRWGTGRFNLETGNYEAQCIRCRNFSKEYGKPYCPNCGAKMDL</sequence>
<reference evidence="1" key="1">
    <citation type="journal article" date="2021" name="Proc. Natl. Acad. Sci. U.S.A.">
        <title>A Catalog of Tens of Thousands of Viruses from Human Metagenomes Reveals Hidden Associations with Chronic Diseases.</title>
        <authorList>
            <person name="Tisza M.J."/>
            <person name="Buck C.B."/>
        </authorList>
    </citation>
    <scope>NUCLEOTIDE SEQUENCE</scope>
    <source>
        <strain evidence="1">Ctpvf97</strain>
    </source>
</reference>
<protein>
    <submittedName>
        <fullName evidence="1">Putative toxin VapC6 domain, ZN ribbon domain</fullName>
    </submittedName>
</protein>
<proteinExistence type="predicted"/>
<accession>A0A8S5TW31</accession>